<dbReference type="Gene3D" id="3.40.630.30">
    <property type="match status" value="1"/>
</dbReference>
<dbReference type="PANTHER" id="PTHR47237">
    <property type="entry name" value="SLL0310 PROTEIN"/>
    <property type="match status" value="1"/>
</dbReference>
<gene>
    <name evidence="1" type="ORF">CAG72_10105</name>
</gene>
<reference evidence="1 2" key="1">
    <citation type="submission" date="2017-05" db="EMBL/GenBank/DDBJ databases">
        <title>High clonality and local adaptation shapes Vibrionaceae linages within an endangered oasis.</title>
        <authorList>
            <person name="Vazquez-Rosas-Landa M."/>
        </authorList>
    </citation>
    <scope>NUCLEOTIDE SEQUENCE [LARGE SCALE GENOMIC DNA]</scope>
    <source>
        <strain evidence="1 2">P46_P4S1P180</strain>
    </source>
</reference>
<accession>A0A7X5ARY0</accession>
<dbReference type="GO" id="GO:0016747">
    <property type="term" value="F:acyltransferase activity, transferring groups other than amino-acyl groups"/>
    <property type="evidence" value="ECO:0007669"/>
    <property type="project" value="InterPro"/>
</dbReference>
<dbReference type="Pfam" id="PF13673">
    <property type="entry name" value="Acetyltransf_10"/>
    <property type="match status" value="1"/>
</dbReference>
<protein>
    <submittedName>
        <fullName evidence="1">GNAT family N-acetyltransferase</fullName>
    </submittedName>
</protein>
<comment type="caution">
    <text evidence="1">The sequence shown here is derived from an EMBL/GenBank/DDBJ whole genome shotgun (WGS) entry which is preliminary data.</text>
</comment>
<name>A0A7X5ARY0_9GAMM</name>
<keyword evidence="1" id="KW-0808">Transferase</keyword>
<evidence type="ECO:0000313" key="1">
    <source>
        <dbReference type="EMBL" id="NAW65569.1"/>
    </source>
</evidence>
<dbReference type="AlphaFoldDB" id="A0A7X5ARY0"/>
<evidence type="ECO:0000313" key="2">
    <source>
        <dbReference type="Proteomes" id="UP000465712"/>
    </source>
</evidence>
<proteinExistence type="predicted"/>
<dbReference type="InterPro" id="IPR016181">
    <property type="entry name" value="Acyl_CoA_acyltransferase"/>
</dbReference>
<dbReference type="CDD" id="cd04301">
    <property type="entry name" value="NAT_SF"/>
    <property type="match status" value="1"/>
</dbReference>
<dbReference type="InterPro" id="IPR000182">
    <property type="entry name" value="GNAT_dom"/>
</dbReference>
<dbReference type="InterPro" id="IPR052729">
    <property type="entry name" value="Acyl/Acetyltrans_Enzymes"/>
</dbReference>
<dbReference type="PROSITE" id="PS51186">
    <property type="entry name" value="GNAT"/>
    <property type="match status" value="1"/>
</dbReference>
<dbReference type="InterPro" id="IPR041496">
    <property type="entry name" value="YitH/HolE_GNAT"/>
</dbReference>
<dbReference type="EMBL" id="WXWW01000156">
    <property type="protein sequence ID" value="NAW65569.1"/>
    <property type="molecule type" value="Genomic_DNA"/>
</dbReference>
<sequence>MDTVKNETQTSNNIWRIETADKSQWVTVQAWARDEGWDLGIGDADAFFEVDNEGFFIGYIGSQPVAALSMVNYSSEFSYFGHYLVPPSFRGQGHGLRLFQSVIDHCGERTIGLDGMPSQVDNYAKWGFVAHRNNQRLVGQLQQDYACPAGIEAINESLLDEVIHYDASCTGVNRSALLNRWFSGDDRYGFVCRNGQGISGVVGIRRSQEGYRIGPLFADHPDDVGSLLLAALSVAPRGALITLDVPEKSDTRLFDLAEQYGFESIFHTLRMYRGEPPKEQEHKVWCIASLELG</sequence>
<dbReference type="Gene3D" id="3.40.630.90">
    <property type="match status" value="1"/>
</dbReference>
<dbReference type="PANTHER" id="PTHR47237:SF1">
    <property type="entry name" value="SLL0310 PROTEIN"/>
    <property type="match status" value="1"/>
</dbReference>
<dbReference type="Proteomes" id="UP000465712">
    <property type="component" value="Unassembled WGS sequence"/>
</dbReference>
<dbReference type="SUPFAM" id="SSF55729">
    <property type="entry name" value="Acyl-CoA N-acyltransferases (Nat)"/>
    <property type="match status" value="1"/>
</dbReference>
<organism evidence="1 2">
    <name type="scientific">Photobacterium halotolerans</name>
    <dbReference type="NCBI Taxonomy" id="265726"/>
    <lineage>
        <taxon>Bacteria</taxon>
        <taxon>Pseudomonadati</taxon>
        <taxon>Pseudomonadota</taxon>
        <taxon>Gammaproteobacteria</taxon>
        <taxon>Vibrionales</taxon>
        <taxon>Vibrionaceae</taxon>
        <taxon>Photobacterium</taxon>
    </lineage>
</organism>
<dbReference type="Pfam" id="PF18014">
    <property type="entry name" value="Acetyltransf_18"/>
    <property type="match status" value="1"/>
</dbReference>
<dbReference type="RefSeq" id="WP_161444672.1">
    <property type="nucleotide sequence ID" value="NZ_WXWV01000336.1"/>
</dbReference>